<dbReference type="GO" id="GO:0016460">
    <property type="term" value="C:myosin II complex"/>
    <property type="evidence" value="ECO:0007669"/>
    <property type="project" value="TreeGrafter"/>
</dbReference>
<dbReference type="Proteomes" id="UP000008312">
    <property type="component" value="Unassembled WGS sequence"/>
</dbReference>
<keyword evidence="4" id="KW-0106">Calcium</keyword>
<dbReference type="InterPro" id="IPR001751">
    <property type="entry name" value="S100/CaBP7/8-like_CS"/>
</dbReference>
<accession>D8M8J4</accession>
<feature type="domain" description="EF-hand" evidence="5">
    <location>
        <begin position="120"/>
        <end position="150"/>
    </location>
</feature>
<name>D8M8J4_BLAHO</name>
<gene>
    <name evidence="6" type="ORF">GSBLH_T00006768001</name>
</gene>
<sequence>MQPEPKDLSQEEINFLKDIFFVFDKGRDGDISCTEIKNLLAKFGFEHSLRDIDDMIREKDLDQDGRINFNEFYRIISRDTSSLERMMEAKQIFDLCDTNSDGKIDRGELKAYFQKIGIPLSEKEIDDMISVADGNRNGFVEFEEFVKLFQ</sequence>
<dbReference type="RefSeq" id="XP_012898431.1">
    <property type="nucleotide sequence ID" value="XM_013042977.1"/>
</dbReference>
<feature type="domain" description="EF-hand" evidence="5">
    <location>
        <begin position="84"/>
        <end position="119"/>
    </location>
</feature>
<evidence type="ECO:0000313" key="6">
    <source>
        <dbReference type="EMBL" id="CBK24383.2"/>
    </source>
</evidence>
<evidence type="ECO:0000313" key="7">
    <source>
        <dbReference type="Proteomes" id="UP000008312"/>
    </source>
</evidence>
<dbReference type="PROSITE" id="PS00018">
    <property type="entry name" value="EF_HAND_1"/>
    <property type="match status" value="3"/>
</dbReference>
<dbReference type="InterPro" id="IPR050230">
    <property type="entry name" value="CALM/Myosin/TropC-like"/>
</dbReference>
<protein>
    <recommendedName>
        <fullName evidence="2">Calmodulin</fullName>
    </recommendedName>
</protein>
<evidence type="ECO:0000256" key="2">
    <source>
        <dbReference type="ARBA" id="ARBA00020786"/>
    </source>
</evidence>
<evidence type="ECO:0000256" key="1">
    <source>
        <dbReference type="ARBA" id="ARBA00005253"/>
    </source>
</evidence>
<dbReference type="InterPro" id="IPR018247">
    <property type="entry name" value="EF_Hand_1_Ca_BS"/>
</dbReference>
<dbReference type="SUPFAM" id="SSF47473">
    <property type="entry name" value="EF-hand"/>
    <property type="match status" value="1"/>
</dbReference>
<dbReference type="InterPro" id="IPR011992">
    <property type="entry name" value="EF-hand-dom_pair"/>
</dbReference>
<organism evidence="6">
    <name type="scientific">Blastocystis hominis</name>
    <dbReference type="NCBI Taxonomy" id="12968"/>
    <lineage>
        <taxon>Eukaryota</taxon>
        <taxon>Sar</taxon>
        <taxon>Stramenopiles</taxon>
        <taxon>Bigyra</taxon>
        <taxon>Opalozoa</taxon>
        <taxon>Opalinata</taxon>
        <taxon>Blastocystidae</taxon>
        <taxon>Blastocystis</taxon>
    </lineage>
</organism>
<dbReference type="InterPro" id="IPR002048">
    <property type="entry name" value="EF_hand_dom"/>
</dbReference>
<dbReference type="OrthoDB" id="26525at2759"/>
<dbReference type="Gene3D" id="1.10.238.10">
    <property type="entry name" value="EF-hand"/>
    <property type="match status" value="2"/>
</dbReference>
<reference evidence="6" key="1">
    <citation type="submission" date="2010-02" db="EMBL/GenBank/DDBJ databases">
        <title>Sequencing and annotation of the Blastocystis hominis genome.</title>
        <authorList>
            <person name="Wincker P."/>
        </authorList>
    </citation>
    <scope>NUCLEOTIDE SEQUENCE</scope>
    <source>
        <strain evidence="6">Singapore isolate B</strain>
    </source>
</reference>
<dbReference type="PANTHER" id="PTHR23048">
    <property type="entry name" value="MYOSIN LIGHT CHAIN 1, 3"/>
    <property type="match status" value="1"/>
</dbReference>
<dbReference type="InParanoid" id="D8M8J4"/>
<dbReference type="AlphaFoldDB" id="D8M8J4"/>
<dbReference type="EMBL" id="FN668683">
    <property type="protein sequence ID" value="CBK24383.2"/>
    <property type="molecule type" value="Genomic_DNA"/>
</dbReference>
<feature type="domain" description="EF-hand" evidence="5">
    <location>
        <begin position="11"/>
        <end position="46"/>
    </location>
</feature>
<evidence type="ECO:0000256" key="4">
    <source>
        <dbReference type="ARBA" id="ARBA00022837"/>
    </source>
</evidence>
<evidence type="ECO:0000256" key="3">
    <source>
        <dbReference type="ARBA" id="ARBA00022737"/>
    </source>
</evidence>
<proteinExistence type="inferred from homology"/>
<dbReference type="CDD" id="cd00051">
    <property type="entry name" value="EFh"/>
    <property type="match status" value="1"/>
</dbReference>
<dbReference type="Pfam" id="PF13499">
    <property type="entry name" value="EF-hand_7"/>
    <property type="match status" value="2"/>
</dbReference>
<dbReference type="OMA" id="DFVEMMT"/>
<dbReference type="PANTHER" id="PTHR23048:SF0">
    <property type="entry name" value="CALMODULIN LIKE 3"/>
    <property type="match status" value="1"/>
</dbReference>
<comment type="similarity">
    <text evidence="1">Belongs to the centrin family.</text>
</comment>
<dbReference type="PROSITE" id="PS00303">
    <property type="entry name" value="S100_CABP"/>
    <property type="match status" value="1"/>
</dbReference>
<keyword evidence="3" id="KW-0677">Repeat</keyword>
<dbReference type="FunFam" id="1.10.238.10:FF:000178">
    <property type="entry name" value="Calmodulin-2 A"/>
    <property type="match status" value="1"/>
</dbReference>
<dbReference type="PROSITE" id="PS50222">
    <property type="entry name" value="EF_HAND_2"/>
    <property type="match status" value="4"/>
</dbReference>
<evidence type="ECO:0000259" key="5">
    <source>
        <dbReference type="PROSITE" id="PS50222"/>
    </source>
</evidence>
<dbReference type="GeneID" id="24922892"/>
<dbReference type="GO" id="GO:0005509">
    <property type="term" value="F:calcium ion binding"/>
    <property type="evidence" value="ECO:0007669"/>
    <property type="project" value="InterPro"/>
</dbReference>
<dbReference type="SMART" id="SM00054">
    <property type="entry name" value="EFh"/>
    <property type="match status" value="4"/>
</dbReference>
<feature type="domain" description="EF-hand" evidence="5">
    <location>
        <begin position="47"/>
        <end position="82"/>
    </location>
</feature>
<keyword evidence="7" id="KW-1185">Reference proteome</keyword>